<comment type="caution">
    <text evidence="1">The sequence shown here is derived from an EMBL/GenBank/DDBJ whole genome shotgun (WGS) entry which is preliminary data.</text>
</comment>
<evidence type="ECO:0000313" key="2">
    <source>
        <dbReference type="Proteomes" id="UP000244224"/>
    </source>
</evidence>
<dbReference type="EMBL" id="QBKP01000008">
    <property type="protein sequence ID" value="PTX49057.1"/>
    <property type="molecule type" value="Genomic_DNA"/>
</dbReference>
<dbReference type="Proteomes" id="UP000244224">
    <property type="component" value="Unassembled WGS sequence"/>
</dbReference>
<reference evidence="1 2" key="1">
    <citation type="submission" date="2018-04" db="EMBL/GenBank/DDBJ databases">
        <title>Genomic Encyclopedia of Archaeal and Bacterial Type Strains, Phase II (KMG-II): from individual species to whole genera.</title>
        <authorList>
            <person name="Goeker M."/>
        </authorList>
    </citation>
    <scope>NUCLEOTIDE SEQUENCE [LARGE SCALE GENOMIC DNA]</scope>
    <source>
        <strain evidence="1 2">DSM 21823</strain>
    </source>
</reference>
<sequence>MGVENYKIGRGEFMFSLFVDPLTRVERGFLPFGNCPGGTFNRTVERIEHMSSMTGVKTKDFSQIVSSTMAGSVTTDEVSANSMAMFLGGTAADVSFTSGTGVTSVFNAYKGATYQLGVTASRPNGLQQIKSTPAVTVTGGAGGSTSYTAGTDYTIDYERGTITFLLGGTITDGGQVTVTYSHDAYSRFQINSGAIEIEGALRFYDRAEFGQRMDWYLPWVKLTPNGDVNLIGDELTSISWNVEVLKKGAMAEAYIAGKPIV</sequence>
<organism evidence="1 2">
    <name type="scientific">Gemmobacter caeni</name>
    <dbReference type="NCBI Taxonomy" id="589035"/>
    <lineage>
        <taxon>Bacteria</taxon>
        <taxon>Pseudomonadati</taxon>
        <taxon>Pseudomonadota</taxon>
        <taxon>Alphaproteobacteria</taxon>
        <taxon>Rhodobacterales</taxon>
        <taxon>Paracoccaceae</taxon>
        <taxon>Gemmobacter</taxon>
    </lineage>
</organism>
<accession>A0A2T6AZ17</accession>
<name>A0A2T6AZ17_9RHOB</name>
<gene>
    <name evidence="1" type="ORF">C8N34_108167</name>
</gene>
<dbReference type="AlphaFoldDB" id="A0A2T6AZ17"/>
<protein>
    <submittedName>
        <fullName evidence="1">Uncharacterized protein</fullName>
    </submittedName>
</protein>
<evidence type="ECO:0000313" key="1">
    <source>
        <dbReference type="EMBL" id="PTX49057.1"/>
    </source>
</evidence>
<keyword evidence="2" id="KW-1185">Reference proteome</keyword>
<proteinExistence type="predicted"/>